<accession>A0A5C7EK97</accession>
<keyword evidence="2" id="KW-1185">Reference proteome</keyword>
<dbReference type="OrthoDB" id="9945057at2"/>
<comment type="caution">
    <text evidence="1">The sequence shown here is derived from an EMBL/GenBank/DDBJ whole genome shotgun (WGS) entry which is preliminary data.</text>
</comment>
<dbReference type="AlphaFoldDB" id="A0A5C7EK97"/>
<protein>
    <submittedName>
        <fullName evidence="1">Uncharacterized protein</fullName>
    </submittedName>
</protein>
<proteinExistence type="predicted"/>
<dbReference type="RefSeq" id="WP_147799641.1">
    <property type="nucleotide sequence ID" value="NZ_VPFL01000009.1"/>
</dbReference>
<gene>
    <name evidence="1" type="ORF">FR698_07800</name>
</gene>
<dbReference type="EMBL" id="VPFL01000009">
    <property type="protein sequence ID" value="TXF11901.1"/>
    <property type="molecule type" value="Genomic_DNA"/>
</dbReference>
<evidence type="ECO:0000313" key="1">
    <source>
        <dbReference type="EMBL" id="TXF11901.1"/>
    </source>
</evidence>
<organism evidence="1 2">
    <name type="scientific">Pelomicrobium methylotrophicum</name>
    <dbReference type="NCBI Taxonomy" id="2602750"/>
    <lineage>
        <taxon>Bacteria</taxon>
        <taxon>Pseudomonadati</taxon>
        <taxon>Pseudomonadota</taxon>
        <taxon>Hydrogenophilia</taxon>
        <taxon>Hydrogenophilia incertae sedis</taxon>
        <taxon>Pelomicrobium</taxon>
    </lineage>
</organism>
<name>A0A5C7EK97_9PROT</name>
<reference evidence="1 2" key="1">
    <citation type="submission" date="2019-08" db="EMBL/GenBank/DDBJ databases">
        <title>Pelomicrobium methylotrophicum gen. nov., sp. nov. a moderately thermophilic, facultatively anaerobic, lithoautotrophic and methylotrophic bacterium isolated from a terrestrial mud volcano.</title>
        <authorList>
            <person name="Slobodkina G.B."/>
            <person name="Merkel A.Y."/>
            <person name="Slobodkin A.I."/>
        </authorList>
    </citation>
    <scope>NUCLEOTIDE SEQUENCE [LARGE SCALE GENOMIC DNA]</scope>
    <source>
        <strain evidence="1 2">SM250</strain>
    </source>
</reference>
<sequence length="96" mass="10399">MKRRISRYPAARPCDVDGPALPHIQVADDDDPASETATDIYYFSARGKAVAERIAREIAACGVALLYPGDRDVEVFVGPLHQVIAIGVGMEATRDE</sequence>
<dbReference type="Proteomes" id="UP000321201">
    <property type="component" value="Unassembled WGS sequence"/>
</dbReference>
<dbReference type="InParanoid" id="A0A5C7EK97"/>
<evidence type="ECO:0000313" key="2">
    <source>
        <dbReference type="Proteomes" id="UP000321201"/>
    </source>
</evidence>